<protein>
    <submittedName>
        <fullName evidence="6">Restriction endonuclease subunit S</fullName>
    </submittedName>
</protein>
<reference evidence="6 7" key="1">
    <citation type="submission" date="2018-11" db="EMBL/GenBank/DDBJ databases">
        <title>Clostridium sp. nov., a member of the family Erysipelotrichaceae isolated from pig faeces.</title>
        <authorList>
            <person name="Chang Y.-H."/>
        </authorList>
    </citation>
    <scope>NUCLEOTIDE SEQUENCE [LARGE SCALE GENOMIC DNA]</scope>
    <source>
        <strain evidence="6 7">YH-panp20</strain>
    </source>
</reference>
<dbReference type="GO" id="GO:0004519">
    <property type="term" value="F:endonuclease activity"/>
    <property type="evidence" value="ECO:0007669"/>
    <property type="project" value="UniProtKB-KW"/>
</dbReference>
<organism evidence="6 7">
    <name type="scientific">Absicoccus porci</name>
    <dbReference type="NCBI Taxonomy" id="2486576"/>
    <lineage>
        <taxon>Bacteria</taxon>
        <taxon>Bacillati</taxon>
        <taxon>Bacillota</taxon>
        <taxon>Erysipelotrichia</taxon>
        <taxon>Erysipelotrichales</taxon>
        <taxon>Erysipelotrichaceae</taxon>
        <taxon>Absicoccus</taxon>
    </lineage>
</organism>
<dbReference type="Gene3D" id="3.90.220.20">
    <property type="entry name" value="DNA methylase specificity domains"/>
    <property type="match status" value="1"/>
</dbReference>
<evidence type="ECO:0000256" key="4">
    <source>
        <dbReference type="ARBA" id="ARBA00038652"/>
    </source>
</evidence>
<dbReference type="InterPro" id="IPR044946">
    <property type="entry name" value="Restrct_endonuc_typeI_TRD_sf"/>
</dbReference>
<accession>A0A3N0I4Q2</accession>
<dbReference type="PANTHER" id="PTHR43140:SF1">
    <property type="entry name" value="TYPE I RESTRICTION ENZYME ECOKI SPECIFICITY SUBUNIT"/>
    <property type="match status" value="1"/>
</dbReference>
<keyword evidence="6" id="KW-0255">Endonuclease</keyword>
<dbReference type="RefSeq" id="WP_128519779.1">
    <property type="nucleotide sequence ID" value="NZ_RJQC01000001.1"/>
</dbReference>
<sequence length="193" mass="22107">MFGYANVLLSDIAEYQKERIDASLLDASTYVGVDNLLQNKAGIKKSEYVPTEGRLINYHKGDVLIGNIRPYLRKIWLAKNDGGTNGDVLDITIKNNQIVTSKFLYYVLSSESFFDYDMQYAKGAKMPRGDKKAVMNYTFTIPTIERQKEIVAILDKFDDLCNDLSAGIPAEIEANQKRYEYYRNQLLTFKELK</sequence>
<dbReference type="InterPro" id="IPR000055">
    <property type="entry name" value="Restrct_endonuc_typeI_TRD"/>
</dbReference>
<keyword evidence="6" id="KW-0540">Nuclease</keyword>
<dbReference type="InterPro" id="IPR051212">
    <property type="entry name" value="Type-I_RE_S_subunit"/>
</dbReference>
<dbReference type="GO" id="GO:0009307">
    <property type="term" value="P:DNA restriction-modification system"/>
    <property type="evidence" value="ECO:0007669"/>
    <property type="project" value="UniProtKB-KW"/>
</dbReference>
<keyword evidence="2" id="KW-0680">Restriction system</keyword>
<evidence type="ECO:0000313" key="6">
    <source>
        <dbReference type="EMBL" id="RNM31868.1"/>
    </source>
</evidence>
<keyword evidence="3" id="KW-0238">DNA-binding</keyword>
<name>A0A3N0I4Q2_9FIRM</name>
<dbReference type="AlphaFoldDB" id="A0A3N0I4Q2"/>
<evidence type="ECO:0000256" key="2">
    <source>
        <dbReference type="ARBA" id="ARBA00022747"/>
    </source>
</evidence>
<comment type="similarity">
    <text evidence="1">Belongs to the type-I restriction system S methylase family.</text>
</comment>
<evidence type="ECO:0000256" key="1">
    <source>
        <dbReference type="ARBA" id="ARBA00010923"/>
    </source>
</evidence>
<gene>
    <name evidence="6" type="ORF">EDX97_03400</name>
</gene>
<comment type="caution">
    <text evidence="6">The sequence shown here is derived from an EMBL/GenBank/DDBJ whole genome shotgun (WGS) entry which is preliminary data.</text>
</comment>
<dbReference type="EMBL" id="RJQC01000001">
    <property type="protein sequence ID" value="RNM31868.1"/>
    <property type="molecule type" value="Genomic_DNA"/>
</dbReference>
<dbReference type="OrthoDB" id="9795776at2"/>
<dbReference type="SUPFAM" id="SSF116734">
    <property type="entry name" value="DNA methylase specificity domain"/>
    <property type="match status" value="1"/>
</dbReference>
<evidence type="ECO:0000256" key="3">
    <source>
        <dbReference type="ARBA" id="ARBA00023125"/>
    </source>
</evidence>
<dbReference type="GO" id="GO:0003677">
    <property type="term" value="F:DNA binding"/>
    <property type="evidence" value="ECO:0007669"/>
    <property type="project" value="UniProtKB-KW"/>
</dbReference>
<dbReference type="Proteomes" id="UP000276568">
    <property type="component" value="Unassembled WGS sequence"/>
</dbReference>
<evidence type="ECO:0000313" key="7">
    <source>
        <dbReference type="Proteomes" id="UP000276568"/>
    </source>
</evidence>
<keyword evidence="6" id="KW-0378">Hydrolase</keyword>
<feature type="domain" description="Type I restriction modification DNA specificity" evidence="5">
    <location>
        <begin position="7"/>
        <end position="174"/>
    </location>
</feature>
<dbReference type="Pfam" id="PF01420">
    <property type="entry name" value="Methylase_S"/>
    <property type="match status" value="1"/>
</dbReference>
<proteinExistence type="inferred from homology"/>
<keyword evidence="7" id="KW-1185">Reference proteome</keyword>
<comment type="subunit">
    <text evidence="4">The methyltransferase is composed of M and S polypeptides.</text>
</comment>
<dbReference type="PANTHER" id="PTHR43140">
    <property type="entry name" value="TYPE-1 RESTRICTION ENZYME ECOKI SPECIFICITY PROTEIN"/>
    <property type="match status" value="1"/>
</dbReference>
<evidence type="ECO:0000259" key="5">
    <source>
        <dbReference type="Pfam" id="PF01420"/>
    </source>
</evidence>